<dbReference type="Proteomes" id="UP000294557">
    <property type="component" value="Segment"/>
</dbReference>
<sequence length="126" mass="14225">MKKIMIGVILATLSFGASAMKMPEADFSKVSMEACQIVRKVVTDAGELTKPLSSPTVMEMSDRITDYNYRVMADYYEAVSDAMVTQDVDLLDDKDIEKVEDTKRDMMDETFKGVHYFVEKRTCVGL</sequence>
<organism evidence="1 2">
    <name type="scientific">Enterobacteria phage CHB7</name>
    <dbReference type="NCBI Taxonomy" id="2530182"/>
    <lineage>
        <taxon>Viruses</taxon>
        <taxon>Duplodnaviria</taxon>
        <taxon>Heunggongvirae</taxon>
        <taxon>Uroviricota</taxon>
        <taxon>Caudoviricetes</taxon>
        <taxon>Andersonviridae</taxon>
        <taxon>Ounavirinae</taxon>
        <taxon>Mooglevirus</taxon>
        <taxon>Mooglevirus CHB7</taxon>
    </lineage>
</organism>
<evidence type="ECO:0000313" key="1">
    <source>
        <dbReference type="EMBL" id="QBP32999.1"/>
    </source>
</evidence>
<gene>
    <name evidence="1" type="ORF">CHB7_gp46</name>
</gene>
<name>A0A482JKY4_9CAUD</name>
<evidence type="ECO:0000313" key="2">
    <source>
        <dbReference type="Proteomes" id="UP000294557"/>
    </source>
</evidence>
<accession>A0A482JKY4</accession>
<protein>
    <submittedName>
        <fullName evidence="1">Uncharacterized protein</fullName>
    </submittedName>
</protein>
<reference evidence="1 2" key="1">
    <citation type="submission" date="2019-02" db="EMBL/GenBank/DDBJ databases">
        <title>A cornucopia of Shigella phages from the Cornhusker state.</title>
        <authorList>
            <person name="Doore S.M."/>
            <person name="Schrad J.R."/>
            <person name="Perrett H.R."/>
            <person name="Dover J.A."/>
            <person name="Schrad K.P."/>
            <person name="Dean W.F."/>
            <person name="Parent K.N."/>
        </authorList>
    </citation>
    <scope>NUCLEOTIDE SEQUENCE [LARGE SCALE GENOMIC DNA]</scope>
</reference>
<proteinExistence type="predicted"/>
<keyword evidence="2" id="KW-1185">Reference proteome</keyword>
<dbReference type="EMBL" id="MK562504">
    <property type="protein sequence ID" value="QBP32999.1"/>
    <property type="molecule type" value="Genomic_DNA"/>
</dbReference>